<proteinExistence type="predicted"/>
<dbReference type="AlphaFoldDB" id="A0A395SZP8"/>
<dbReference type="Pfam" id="PF20233">
    <property type="entry name" value="DUF6590"/>
    <property type="match status" value="1"/>
</dbReference>
<protein>
    <recommendedName>
        <fullName evidence="2">DUF6590 domain-containing protein</fullName>
    </recommendedName>
</protein>
<sequence length="342" mass="38723">MNSPLGYRTNKQSHRRSGNFGPRPINTKINHFAHTHFSPTDPTRSPRDRDIAWIQAEKLDSPALMATSLNKAADNWECQNCSLEIRMLASSINSKLRGEINAAPTSHPSPNIGSTNLSSPVASQNIEITRRQTLSRDIGNRPPFYGVHQALFDLSLGESVTVHMRRSDRVFGNLSPGMIISAPFHSQYRNDTISTMDHNTGVSAFGPVYSKYRKMVVIENWQEHVVCLPIYTYNGVGLKNRQAMIDEYMDIRDAEDESPAACDIHDERPLLAVRDVNWIGKNTFIRGKAVVKLTERVTHMLFQKCSIEGKVEPQHFQRMYSTMNKLNQAKILELFGKPLDSW</sequence>
<reference evidence="3 4" key="1">
    <citation type="journal article" date="2018" name="PLoS Pathog.">
        <title>Evolution of structural diversity of trichothecenes, a family of toxins produced by plant pathogenic and entomopathogenic fungi.</title>
        <authorList>
            <person name="Proctor R.H."/>
            <person name="McCormick S.P."/>
            <person name="Kim H.S."/>
            <person name="Cardoza R.E."/>
            <person name="Stanley A.M."/>
            <person name="Lindo L."/>
            <person name="Kelly A."/>
            <person name="Brown D.W."/>
            <person name="Lee T."/>
            <person name="Vaughan M.M."/>
            <person name="Alexander N.J."/>
            <person name="Busman M."/>
            <person name="Gutierrez S."/>
        </authorList>
    </citation>
    <scope>NUCLEOTIDE SEQUENCE [LARGE SCALE GENOMIC DNA]</scope>
    <source>
        <strain evidence="3 4">NRRL 20695</strain>
    </source>
</reference>
<evidence type="ECO:0000313" key="3">
    <source>
        <dbReference type="EMBL" id="RGP77890.1"/>
    </source>
</evidence>
<evidence type="ECO:0000256" key="1">
    <source>
        <dbReference type="SAM" id="MobiDB-lite"/>
    </source>
</evidence>
<accession>A0A395SZP8</accession>
<comment type="caution">
    <text evidence="3">The sequence shown here is derived from an EMBL/GenBank/DDBJ whole genome shotgun (WGS) entry which is preliminary data.</text>
</comment>
<evidence type="ECO:0000259" key="2">
    <source>
        <dbReference type="Pfam" id="PF20233"/>
    </source>
</evidence>
<dbReference type="Proteomes" id="UP000266234">
    <property type="component" value="Unassembled WGS sequence"/>
</dbReference>
<dbReference type="OrthoDB" id="3438983at2759"/>
<gene>
    <name evidence="3" type="ORF">FLONG3_3959</name>
</gene>
<organism evidence="3 4">
    <name type="scientific">Fusarium longipes</name>
    <dbReference type="NCBI Taxonomy" id="694270"/>
    <lineage>
        <taxon>Eukaryota</taxon>
        <taxon>Fungi</taxon>
        <taxon>Dikarya</taxon>
        <taxon>Ascomycota</taxon>
        <taxon>Pezizomycotina</taxon>
        <taxon>Sordariomycetes</taxon>
        <taxon>Hypocreomycetidae</taxon>
        <taxon>Hypocreales</taxon>
        <taxon>Nectriaceae</taxon>
        <taxon>Fusarium</taxon>
    </lineage>
</organism>
<evidence type="ECO:0000313" key="4">
    <source>
        <dbReference type="Proteomes" id="UP000266234"/>
    </source>
</evidence>
<keyword evidence="4" id="KW-1185">Reference proteome</keyword>
<dbReference type="EMBL" id="PXOG01000082">
    <property type="protein sequence ID" value="RGP77890.1"/>
    <property type="molecule type" value="Genomic_DNA"/>
</dbReference>
<dbReference type="InterPro" id="IPR046497">
    <property type="entry name" value="DUF6590"/>
</dbReference>
<name>A0A395SZP8_9HYPO</name>
<feature type="domain" description="DUF6590" evidence="2">
    <location>
        <begin position="176"/>
        <end position="259"/>
    </location>
</feature>
<feature type="region of interest" description="Disordered" evidence="1">
    <location>
        <begin position="1"/>
        <end position="25"/>
    </location>
</feature>